<name>A0A5M3XX88_9ACTN</name>
<gene>
    <name evidence="3" type="ORF">Aple_069220</name>
</gene>
<keyword evidence="3" id="KW-0378">Hydrolase</keyword>
<evidence type="ECO:0000259" key="2">
    <source>
        <dbReference type="Pfam" id="PF13472"/>
    </source>
</evidence>
<reference evidence="3 4" key="1">
    <citation type="submission" date="2019-10" db="EMBL/GenBank/DDBJ databases">
        <title>Whole genome shotgun sequence of Acrocarpospora pleiomorpha NBRC 16267.</title>
        <authorList>
            <person name="Ichikawa N."/>
            <person name="Kimura A."/>
            <person name="Kitahashi Y."/>
            <person name="Komaki H."/>
            <person name="Oguchi A."/>
        </authorList>
    </citation>
    <scope>NUCLEOTIDE SEQUENCE [LARGE SCALE GENOMIC DNA]</scope>
    <source>
        <strain evidence="3 4">NBRC 16267</strain>
    </source>
</reference>
<dbReference type="Gene3D" id="3.40.50.1110">
    <property type="entry name" value="SGNH hydrolase"/>
    <property type="match status" value="1"/>
</dbReference>
<feature type="domain" description="SGNH hydrolase-type esterase" evidence="2">
    <location>
        <begin position="249"/>
        <end position="442"/>
    </location>
</feature>
<dbReference type="RefSeq" id="WP_246264975.1">
    <property type="nucleotide sequence ID" value="NZ_BAAAHM010000024.1"/>
</dbReference>
<keyword evidence="1" id="KW-0812">Transmembrane</keyword>
<evidence type="ECO:0000313" key="3">
    <source>
        <dbReference type="EMBL" id="GES24023.1"/>
    </source>
</evidence>
<keyword evidence="1" id="KW-0472">Membrane</keyword>
<comment type="caution">
    <text evidence="3">The sequence shown here is derived from an EMBL/GenBank/DDBJ whole genome shotgun (WGS) entry which is preliminary data.</text>
</comment>
<accession>A0A5M3XX88</accession>
<organism evidence="3 4">
    <name type="scientific">Acrocarpospora pleiomorpha</name>
    <dbReference type="NCBI Taxonomy" id="90975"/>
    <lineage>
        <taxon>Bacteria</taxon>
        <taxon>Bacillati</taxon>
        <taxon>Actinomycetota</taxon>
        <taxon>Actinomycetes</taxon>
        <taxon>Streptosporangiales</taxon>
        <taxon>Streptosporangiaceae</taxon>
        <taxon>Acrocarpospora</taxon>
    </lineage>
</organism>
<dbReference type="PANTHER" id="PTHR43784:SF2">
    <property type="entry name" value="GDSL-LIKE LIPASE_ACYLHYDROLASE, PUTATIVE (AFU_ORTHOLOGUE AFUA_2G00820)-RELATED"/>
    <property type="match status" value="1"/>
</dbReference>
<dbReference type="PANTHER" id="PTHR43784">
    <property type="entry name" value="GDSL-LIKE LIPASE/ACYLHYDROLASE, PUTATIVE (AFU_ORTHOLOGUE AFUA_2G00820)-RELATED"/>
    <property type="match status" value="1"/>
</dbReference>
<keyword evidence="4" id="KW-1185">Reference proteome</keyword>
<dbReference type="AlphaFoldDB" id="A0A5M3XX88"/>
<evidence type="ECO:0000256" key="1">
    <source>
        <dbReference type="SAM" id="Phobius"/>
    </source>
</evidence>
<keyword evidence="1" id="KW-1133">Transmembrane helix</keyword>
<sequence length="464" mass="49555">MRRARPYPAVLAQPAERMSQLVRVVIAAVIAVAVVVAAPAFSALGEQGRAQDPARVSPKMAGHWVNTWVSMPQLTEPGNMPPAPFTQDNLVLADATLRQTVHTSVGGQQMRLRFSNAFGGTALPITKVTIALPAGGQAGVSAVLPATIRPVTFSGRSSVVVPVGAQVVSDPLNFTVAPRSNLTVTTYLAQGQNSNNITSHPGSRTTSYLLAGDHVGAADLAGATRTDHWYFLSGVEVWSKSATAAVAIVGDSLTDGRGSTTNMNDRWPDQLLDRLQSRHDTANVAVLNQAAGGNRVLNDGLGPNALGRLDRDVLAQSGVDWLILFEGVNDIGTAEASQAAQQQVAADLITAYDQMIVRAHAHGIRVYGATLTPFGANTAYDDAQGFREAARQTVNDWIRTSRRFDAVIDLDRATRDPANRRQLLPAYDVGDHLHLNPTGYKAIADAVPSRLFHREPLPWGFGFD</sequence>
<evidence type="ECO:0000313" key="4">
    <source>
        <dbReference type="Proteomes" id="UP000377595"/>
    </source>
</evidence>
<dbReference type="SUPFAM" id="SSF52266">
    <property type="entry name" value="SGNH hydrolase"/>
    <property type="match status" value="1"/>
</dbReference>
<feature type="transmembrane region" description="Helical" evidence="1">
    <location>
        <begin position="21"/>
        <end position="41"/>
    </location>
</feature>
<dbReference type="Pfam" id="PF13472">
    <property type="entry name" value="Lipase_GDSL_2"/>
    <property type="match status" value="1"/>
</dbReference>
<dbReference type="Proteomes" id="UP000377595">
    <property type="component" value="Unassembled WGS sequence"/>
</dbReference>
<dbReference type="InterPro" id="IPR013830">
    <property type="entry name" value="SGNH_hydro"/>
</dbReference>
<dbReference type="InterPro" id="IPR036514">
    <property type="entry name" value="SGNH_hydro_sf"/>
</dbReference>
<dbReference type="CDD" id="cd01830">
    <property type="entry name" value="XynE_like"/>
    <property type="match status" value="1"/>
</dbReference>
<dbReference type="InterPro" id="IPR053140">
    <property type="entry name" value="GDSL_Rv0518-like"/>
</dbReference>
<dbReference type="GO" id="GO:0016787">
    <property type="term" value="F:hydrolase activity"/>
    <property type="evidence" value="ECO:0007669"/>
    <property type="project" value="UniProtKB-KW"/>
</dbReference>
<proteinExistence type="predicted"/>
<dbReference type="EMBL" id="BLAF01000047">
    <property type="protein sequence ID" value="GES24023.1"/>
    <property type="molecule type" value="Genomic_DNA"/>
</dbReference>
<protein>
    <submittedName>
        <fullName evidence="3">SGNH hydrolase</fullName>
    </submittedName>
</protein>